<evidence type="ECO:0000313" key="6">
    <source>
        <dbReference type="Proteomes" id="UP000001542"/>
    </source>
</evidence>
<name>A2DIF0_TRIV3</name>
<feature type="compositionally biased region" description="Basic and acidic residues" evidence="3">
    <location>
        <begin position="130"/>
        <end position="143"/>
    </location>
</feature>
<dbReference type="Proteomes" id="UP000001542">
    <property type="component" value="Unassembled WGS sequence"/>
</dbReference>
<feature type="region of interest" description="Disordered" evidence="3">
    <location>
        <begin position="125"/>
        <end position="150"/>
    </location>
</feature>
<dbReference type="InterPro" id="IPR032675">
    <property type="entry name" value="LRR_dom_sf"/>
</dbReference>
<dbReference type="InParanoid" id="A2DIF0"/>
<dbReference type="PANTHER" id="PTHR18849:SF0">
    <property type="entry name" value="CILIA- AND FLAGELLA-ASSOCIATED PROTEIN 410-RELATED"/>
    <property type="match status" value="1"/>
</dbReference>
<dbReference type="eggNOG" id="KOG2123">
    <property type="taxonomic scope" value="Eukaryota"/>
</dbReference>
<gene>
    <name evidence="5" type="ORF">TVAG_177980</name>
</gene>
<dbReference type="VEuPathDB" id="TrichDB:TVAGG3_0601380"/>
<dbReference type="OrthoDB" id="1517790at2759"/>
<feature type="domain" description="U2A'/phosphoprotein 32 family A C-terminal" evidence="4">
    <location>
        <begin position="106"/>
        <end position="124"/>
    </location>
</feature>
<dbReference type="PANTHER" id="PTHR18849">
    <property type="entry name" value="LEUCINE RICH REPEAT PROTEIN"/>
    <property type="match status" value="1"/>
</dbReference>
<evidence type="ECO:0000256" key="3">
    <source>
        <dbReference type="SAM" id="MobiDB-lite"/>
    </source>
</evidence>
<keyword evidence="1" id="KW-0433">Leucine-rich repeat</keyword>
<dbReference type="PROSITE" id="PS51450">
    <property type="entry name" value="LRR"/>
    <property type="match status" value="1"/>
</dbReference>
<evidence type="ECO:0000259" key="4">
    <source>
        <dbReference type="SMART" id="SM00446"/>
    </source>
</evidence>
<keyword evidence="2" id="KW-0677">Repeat</keyword>
<dbReference type="STRING" id="5722.A2DIF0"/>
<dbReference type="InterPro" id="IPR003603">
    <property type="entry name" value="U2A'_phosphoprotein32A_C"/>
</dbReference>
<dbReference type="InterPro" id="IPR001611">
    <property type="entry name" value="Leu-rich_rpt"/>
</dbReference>
<dbReference type="VEuPathDB" id="TrichDB:TVAG_177980"/>
<sequence length="198" mass="22031">MHSGNALTEQAVLEKSKASSLSEVKSITFWGADIQDVSIVSKMPNLESVSLSANKISSLQPFASCPNLKEIFLRRNHVANLSEFDYLKGLSQLRVLWFSDNPVASVEGYRDYIIRTLPQVIKLDEEDITPEQRPKAKASEPVKKSKPRLLNLSPANHQSNATVQIAFLNASVELVQLLSTNQLNTLESEIVKLLDTKQ</sequence>
<reference evidence="5" key="2">
    <citation type="journal article" date="2007" name="Science">
        <title>Draft genome sequence of the sexually transmitted pathogen Trichomonas vaginalis.</title>
        <authorList>
            <person name="Carlton J.M."/>
            <person name="Hirt R.P."/>
            <person name="Silva J.C."/>
            <person name="Delcher A.L."/>
            <person name="Schatz M."/>
            <person name="Zhao Q."/>
            <person name="Wortman J.R."/>
            <person name="Bidwell S.L."/>
            <person name="Alsmark U.C.M."/>
            <person name="Besteiro S."/>
            <person name="Sicheritz-Ponten T."/>
            <person name="Noel C.J."/>
            <person name="Dacks J.B."/>
            <person name="Foster P.G."/>
            <person name="Simillion C."/>
            <person name="Van de Peer Y."/>
            <person name="Miranda-Saavedra D."/>
            <person name="Barton G.J."/>
            <person name="Westrop G.D."/>
            <person name="Mueller S."/>
            <person name="Dessi D."/>
            <person name="Fiori P.L."/>
            <person name="Ren Q."/>
            <person name="Paulsen I."/>
            <person name="Zhang H."/>
            <person name="Bastida-Corcuera F.D."/>
            <person name="Simoes-Barbosa A."/>
            <person name="Brown M.T."/>
            <person name="Hayes R.D."/>
            <person name="Mukherjee M."/>
            <person name="Okumura C.Y."/>
            <person name="Schneider R."/>
            <person name="Smith A.J."/>
            <person name="Vanacova S."/>
            <person name="Villalvazo M."/>
            <person name="Haas B.J."/>
            <person name="Pertea M."/>
            <person name="Feldblyum T.V."/>
            <person name="Utterback T.R."/>
            <person name="Shu C.L."/>
            <person name="Osoegawa K."/>
            <person name="de Jong P.J."/>
            <person name="Hrdy I."/>
            <person name="Horvathova L."/>
            <person name="Zubacova Z."/>
            <person name="Dolezal P."/>
            <person name="Malik S.B."/>
            <person name="Logsdon J.M. Jr."/>
            <person name="Henze K."/>
            <person name="Gupta A."/>
            <person name="Wang C.C."/>
            <person name="Dunne R.L."/>
            <person name="Upcroft J.A."/>
            <person name="Upcroft P."/>
            <person name="White O."/>
            <person name="Salzberg S.L."/>
            <person name="Tang P."/>
            <person name="Chiu C.-H."/>
            <person name="Lee Y.-S."/>
            <person name="Embley T.M."/>
            <person name="Coombs G.H."/>
            <person name="Mottram J.C."/>
            <person name="Tachezy J."/>
            <person name="Fraser-Liggett C.M."/>
            <person name="Johnson P.J."/>
        </authorList>
    </citation>
    <scope>NUCLEOTIDE SEQUENCE [LARGE SCALE GENOMIC DNA]</scope>
    <source>
        <strain evidence="5">G3</strain>
    </source>
</reference>
<reference evidence="5" key="1">
    <citation type="submission" date="2006-10" db="EMBL/GenBank/DDBJ databases">
        <authorList>
            <person name="Amadeo P."/>
            <person name="Zhao Q."/>
            <person name="Wortman J."/>
            <person name="Fraser-Liggett C."/>
            <person name="Carlton J."/>
        </authorList>
    </citation>
    <scope>NUCLEOTIDE SEQUENCE</scope>
    <source>
        <strain evidence="5">G3</strain>
    </source>
</reference>
<dbReference type="KEGG" id="tva:5465281"/>
<accession>A2DIF0</accession>
<keyword evidence="6" id="KW-1185">Reference proteome</keyword>
<proteinExistence type="predicted"/>
<organism evidence="5 6">
    <name type="scientific">Trichomonas vaginalis (strain ATCC PRA-98 / G3)</name>
    <dbReference type="NCBI Taxonomy" id="412133"/>
    <lineage>
        <taxon>Eukaryota</taxon>
        <taxon>Metamonada</taxon>
        <taxon>Parabasalia</taxon>
        <taxon>Trichomonadida</taxon>
        <taxon>Trichomonadidae</taxon>
        <taxon>Trichomonas</taxon>
    </lineage>
</organism>
<protein>
    <submittedName>
        <fullName evidence="5">Leucine Rich Repeat family protein</fullName>
    </submittedName>
</protein>
<evidence type="ECO:0000256" key="2">
    <source>
        <dbReference type="ARBA" id="ARBA00022737"/>
    </source>
</evidence>
<dbReference type="AlphaFoldDB" id="A2DIF0"/>
<evidence type="ECO:0000256" key="1">
    <source>
        <dbReference type="ARBA" id="ARBA00022614"/>
    </source>
</evidence>
<dbReference type="RefSeq" id="XP_001580740.1">
    <property type="nucleotide sequence ID" value="XM_001580690.1"/>
</dbReference>
<dbReference type="Pfam" id="PF14580">
    <property type="entry name" value="LRR_9"/>
    <property type="match status" value="1"/>
</dbReference>
<dbReference type="SMART" id="SM00446">
    <property type="entry name" value="LRRcap"/>
    <property type="match status" value="1"/>
</dbReference>
<dbReference type="SMR" id="A2DIF0"/>
<dbReference type="Gene3D" id="3.80.10.10">
    <property type="entry name" value="Ribonuclease Inhibitor"/>
    <property type="match status" value="1"/>
</dbReference>
<evidence type="ECO:0000313" key="5">
    <source>
        <dbReference type="EMBL" id="EAY19754.1"/>
    </source>
</evidence>
<dbReference type="EMBL" id="DS113204">
    <property type="protein sequence ID" value="EAY19754.1"/>
    <property type="molecule type" value="Genomic_DNA"/>
</dbReference>
<dbReference type="SUPFAM" id="SSF52058">
    <property type="entry name" value="L domain-like"/>
    <property type="match status" value="1"/>
</dbReference>